<dbReference type="STRING" id="135208.A0A4Y9ZW26"/>
<dbReference type="GO" id="GO:0008270">
    <property type="term" value="F:zinc ion binding"/>
    <property type="evidence" value="ECO:0007669"/>
    <property type="project" value="TreeGrafter"/>
</dbReference>
<evidence type="ECO:0000256" key="4">
    <source>
        <dbReference type="ARBA" id="ARBA00022833"/>
    </source>
</evidence>
<keyword evidence="3" id="KW-0378">Hydrolase</keyword>
<dbReference type="InterPro" id="IPR006680">
    <property type="entry name" value="Amidohydro-rel"/>
</dbReference>
<gene>
    <name evidence="6" type="ORF">EWM64_g5243</name>
</gene>
<dbReference type="GO" id="GO:0008892">
    <property type="term" value="F:guanine deaminase activity"/>
    <property type="evidence" value="ECO:0007669"/>
    <property type="project" value="TreeGrafter"/>
</dbReference>
<sequence>MSSLPRSTVFYGAVINPQTLTDYQALPNCLLSVGPDGAIDWLVDDVPDSMVQEVLAQKGSVDADVIALKHGEFIMPGFVDTHTHAPQMPNLGRGQEYELLDWLNEVTFPMEAKFSDVDFARRTYESVVRRTINSGTTTCCYYGTLHLEATKILADIVHSHGQSTLIYLFLARGAHKAPSRPTSIRRG</sequence>
<dbReference type="InterPro" id="IPR032466">
    <property type="entry name" value="Metal_Hydrolase"/>
</dbReference>
<comment type="cofactor">
    <cofactor evidence="1">
        <name>Zn(2+)</name>
        <dbReference type="ChEBI" id="CHEBI:29105"/>
    </cofactor>
</comment>
<dbReference type="Gene3D" id="3.20.20.140">
    <property type="entry name" value="Metal-dependent hydrolases"/>
    <property type="match status" value="1"/>
</dbReference>
<organism evidence="6 7">
    <name type="scientific">Hericium alpestre</name>
    <dbReference type="NCBI Taxonomy" id="135208"/>
    <lineage>
        <taxon>Eukaryota</taxon>
        <taxon>Fungi</taxon>
        <taxon>Dikarya</taxon>
        <taxon>Basidiomycota</taxon>
        <taxon>Agaricomycotina</taxon>
        <taxon>Agaricomycetes</taxon>
        <taxon>Russulales</taxon>
        <taxon>Hericiaceae</taxon>
        <taxon>Hericium</taxon>
    </lineage>
</organism>
<dbReference type="OrthoDB" id="194468at2759"/>
<evidence type="ECO:0000256" key="3">
    <source>
        <dbReference type="ARBA" id="ARBA00022801"/>
    </source>
</evidence>
<dbReference type="EMBL" id="SFCI01000619">
    <property type="protein sequence ID" value="TFY78765.1"/>
    <property type="molecule type" value="Genomic_DNA"/>
</dbReference>
<evidence type="ECO:0000259" key="5">
    <source>
        <dbReference type="Pfam" id="PF01979"/>
    </source>
</evidence>
<dbReference type="InterPro" id="IPR051607">
    <property type="entry name" value="Metallo-dep_hydrolases"/>
</dbReference>
<dbReference type="SUPFAM" id="SSF51556">
    <property type="entry name" value="Metallo-dependent hydrolases"/>
    <property type="match status" value="1"/>
</dbReference>
<feature type="non-terminal residue" evidence="6">
    <location>
        <position position="187"/>
    </location>
</feature>
<keyword evidence="2" id="KW-0479">Metal-binding</keyword>
<reference evidence="6 7" key="1">
    <citation type="submission" date="2019-02" db="EMBL/GenBank/DDBJ databases">
        <title>Genome sequencing of the rare red list fungi Hericium alpestre (H. flagellum).</title>
        <authorList>
            <person name="Buettner E."/>
            <person name="Kellner H."/>
        </authorList>
    </citation>
    <scope>NUCLEOTIDE SEQUENCE [LARGE SCALE GENOMIC DNA]</scope>
    <source>
        <strain evidence="6 7">DSM 108284</strain>
    </source>
</reference>
<accession>A0A4Y9ZW26</accession>
<dbReference type="Proteomes" id="UP000298061">
    <property type="component" value="Unassembled WGS sequence"/>
</dbReference>
<evidence type="ECO:0000313" key="7">
    <source>
        <dbReference type="Proteomes" id="UP000298061"/>
    </source>
</evidence>
<name>A0A4Y9ZW26_9AGAM</name>
<proteinExistence type="predicted"/>
<keyword evidence="4" id="KW-0862">Zinc</keyword>
<keyword evidence="7" id="KW-1185">Reference proteome</keyword>
<evidence type="ECO:0000313" key="6">
    <source>
        <dbReference type="EMBL" id="TFY78765.1"/>
    </source>
</evidence>
<dbReference type="AlphaFoldDB" id="A0A4Y9ZW26"/>
<feature type="domain" description="Amidohydrolase-related" evidence="5">
    <location>
        <begin position="73"/>
        <end position="159"/>
    </location>
</feature>
<dbReference type="Pfam" id="PF01979">
    <property type="entry name" value="Amidohydro_1"/>
    <property type="match status" value="1"/>
</dbReference>
<evidence type="ECO:0000256" key="1">
    <source>
        <dbReference type="ARBA" id="ARBA00001947"/>
    </source>
</evidence>
<protein>
    <recommendedName>
        <fullName evidence="5">Amidohydrolase-related domain-containing protein</fullName>
    </recommendedName>
</protein>
<dbReference type="PANTHER" id="PTHR11271">
    <property type="entry name" value="GUANINE DEAMINASE"/>
    <property type="match status" value="1"/>
</dbReference>
<dbReference type="GO" id="GO:0005829">
    <property type="term" value="C:cytosol"/>
    <property type="evidence" value="ECO:0007669"/>
    <property type="project" value="TreeGrafter"/>
</dbReference>
<comment type="caution">
    <text evidence="6">The sequence shown here is derived from an EMBL/GenBank/DDBJ whole genome shotgun (WGS) entry which is preliminary data.</text>
</comment>
<dbReference type="GO" id="GO:0046098">
    <property type="term" value="P:guanine metabolic process"/>
    <property type="evidence" value="ECO:0007669"/>
    <property type="project" value="TreeGrafter"/>
</dbReference>
<dbReference type="PANTHER" id="PTHR11271:SF6">
    <property type="entry name" value="GUANINE DEAMINASE"/>
    <property type="match status" value="1"/>
</dbReference>
<evidence type="ECO:0000256" key="2">
    <source>
        <dbReference type="ARBA" id="ARBA00022723"/>
    </source>
</evidence>